<reference evidence="8 9" key="1">
    <citation type="journal article" date="2015" name="Nature">
        <title>rRNA introns, odd ribosomes, and small enigmatic genomes across a large radiation of phyla.</title>
        <authorList>
            <person name="Brown C.T."/>
            <person name="Hug L.A."/>
            <person name="Thomas B.C."/>
            <person name="Sharon I."/>
            <person name="Castelle C.J."/>
            <person name="Singh A."/>
            <person name="Wilkins M.J."/>
            <person name="Williams K.H."/>
            <person name="Banfield J.F."/>
        </authorList>
    </citation>
    <scope>NUCLEOTIDE SEQUENCE [LARGE SCALE GENOMIC DNA]</scope>
</reference>
<feature type="domain" description="Chorismate mutase" evidence="7">
    <location>
        <begin position="104"/>
        <end position="208"/>
    </location>
</feature>
<dbReference type="AlphaFoldDB" id="A0A0G1F962"/>
<dbReference type="PANTHER" id="PTHR21145:SF12">
    <property type="entry name" value="CHORISMATE MUTASE"/>
    <property type="match status" value="1"/>
</dbReference>
<dbReference type="PROSITE" id="PS51169">
    <property type="entry name" value="CHORISMATE_MUT_3"/>
    <property type="match status" value="1"/>
</dbReference>
<comment type="pathway">
    <text evidence="2">Metabolic intermediate biosynthesis; prephenate biosynthesis; prephenate from chorismate: step 1/1.</text>
</comment>
<dbReference type="InterPro" id="IPR008238">
    <property type="entry name" value="Chorismate_mutase_AroQ_euk"/>
</dbReference>
<dbReference type="InterPro" id="IPR037039">
    <property type="entry name" value="CM_AroQ_sf_eucaryotic"/>
</dbReference>
<keyword evidence="4" id="KW-0028">Amino-acid biosynthesis</keyword>
<evidence type="ECO:0000259" key="7">
    <source>
        <dbReference type="PROSITE" id="PS51168"/>
    </source>
</evidence>
<dbReference type="Proteomes" id="UP000034543">
    <property type="component" value="Unassembled WGS sequence"/>
</dbReference>
<organism evidence="8 9">
    <name type="scientific">Candidatus Gottesmanbacteria bacterium GW2011_GWA1_43_11</name>
    <dbReference type="NCBI Taxonomy" id="1618436"/>
    <lineage>
        <taxon>Bacteria</taxon>
        <taxon>Candidatus Gottesmaniibacteriota</taxon>
    </lineage>
</organism>
<accession>A0A0G1F962</accession>
<dbReference type="GO" id="GO:0004106">
    <property type="term" value="F:chorismate mutase activity"/>
    <property type="evidence" value="ECO:0007669"/>
    <property type="project" value="InterPro"/>
</dbReference>
<dbReference type="STRING" id="1618436.UV59_C0040G0010"/>
<evidence type="ECO:0000313" key="9">
    <source>
        <dbReference type="Proteomes" id="UP000034543"/>
    </source>
</evidence>
<dbReference type="EMBL" id="LCFB01000040">
    <property type="protein sequence ID" value="KKS83413.1"/>
    <property type="molecule type" value="Genomic_DNA"/>
</dbReference>
<dbReference type="GO" id="GO:0005737">
    <property type="term" value="C:cytoplasm"/>
    <property type="evidence" value="ECO:0007669"/>
    <property type="project" value="UniProtKB-SubCell"/>
</dbReference>
<comment type="caution">
    <text evidence="8">The sequence shown here is derived from an EMBL/GenBank/DDBJ whole genome shotgun (WGS) entry which is preliminary data.</text>
</comment>
<evidence type="ECO:0000256" key="6">
    <source>
        <dbReference type="ARBA" id="ARBA00023235"/>
    </source>
</evidence>
<evidence type="ECO:0000256" key="5">
    <source>
        <dbReference type="ARBA" id="ARBA00023141"/>
    </source>
</evidence>
<protein>
    <submittedName>
        <fullName evidence="8">Chorismate mutase</fullName>
    </submittedName>
</protein>
<dbReference type="Gene3D" id="1.10.590.10">
    <property type="entry name" value="Chorismate mutase, AroQ class superfamily, eukaryotic"/>
    <property type="match status" value="1"/>
</dbReference>
<proteinExistence type="predicted"/>
<dbReference type="GO" id="GO:0009073">
    <property type="term" value="P:aromatic amino acid family biosynthetic process"/>
    <property type="evidence" value="ECO:0007669"/>
    <property type="project" value="UniProtKB-KW"/>
</dbReference>
<dbReference type="Pfam" id="PF01817">
    <property type="entry name" value="CM_2"/>
    <property type="match status" value="1"/>
</dbReference>
<comment type="subcellular location">
    <subcellularLocation>
        <location evidence="1">Cytoplasm</location>
    </subcellularLocation>
</comment>
<dbReference type="SMART" id="SM00830">
    <property type="entry name" value="CM_2"/>
    <property type="match status" value="1"/>
</dbReference>
<keyword evidence="5" id="KW-0057">Aromatic amino acid biosynthesis</keyword>
<dbReference type="InterPro" id="IPR036263">
    <property type="entry name" value="Chorismate_II_sf"/>
</dbReference>
<dbReference type="InterPro" id="IPR002701">
    <property type="entry name" value="CM_II_prokaryot"/>
</dbReference>
<keyword evidence="6" id="KW-0413">Isomerase</keyword>
<evidence type="ECO:0000256" key="2">
    <source>
        <dbReference type="ARBA" id="ARBA00004817"/>
    </source>
</evidence>
<dbReference type="UniPathway" id="UPA00120">
    <property type="reaction ID" value="UER00203"/>
</dbReference>
<evidence type="ECO:0000313" key="8">
    <source>
        <dbReference type="EMBL" id="KKS83413.1"/>
    </source>
</evidence>
<evidence type="ECO:0000256" key="3">
    <source>
        <dbReference type="ARBA" id="ARBA00022490"/>
    </source>
</evidence>
<dbReference type="PANTHER" id="PTHR21145">
    <property type="entry name" value="CHORISMATE MUTASE"/>
    <property type="match status" value="1"/>
</dbReference>
<keyword evidence="3" id="KW-0963">Cytoplasm</keyword>
<evidence type="ECO:0000256" key="4">
    <source>
        <dbReference type="ARBA" id="ARBA00022605"/>
    </source>
</evidence>
<dbReference type="GO" id="GO:0046417">
    <property type="term" value="P:chorismate metabolic process"/>
    <property type="evidence" value="ECO:0007669"/>
    <property type="project" value="InterPro"/>
</dbReference>
<name>A0A0G1F962_9BACT</name>
<evidence type="ECO:0000256" key="1">
    <source>
        <dbReference type="ARBA" id="ARBA00004496"/>
    </source>
</evidence>
<sequence>MTERISSRFKDRSRFPLNNAIYTPGGVHIADRPDISLLQFAIEGLETYHASLGRYEYTDQHPVLGLNLPMSKVERTIGLVRLPEISINVSSKLIPFYKDLMSKYCQGGENPESFGETAYIDADLIQLIHERVNIGRFVAEVKGRNDPSIYGLSTDEEILAKLRDREREEALIGKVRDSAQTYQYNPDMAEEAFRWMIDRTIDIEIAYIRQGHTPDRNLA</sequence>
<gene>
    <name evidence="8" type="ORF">UV59_C0040G0010</name>
</gene>
<dbReference type="SUPFAM" id="SSF48600">
    <property type="entry name" value="Chorismate mutase II"/>
    <property type="match status" value="1"/>
</dbReference>
<dbReference type="PROSITE" id="PS51168">
    <property type="entry name" value="CHORISMATE_MUT_2"/>
    <property type="match status" value="1"/>
</dbReference>
<dbReference type="GO" id="GO:0008652">
    <property type="term" value="P:amino acid biosynthetic process"/>
    <property type="evidence" value="ECO:0007669"/>
    <property type="project" value="UniProtKB-KW"/>
</dbReference>